<proteinExistence type="predicted"/>
<dbReference type="Proteomes" id="UP000274601">
    <property type="component" value="Unassembled WGS sequence"/>
</dbReference>
<sequence length="46" mass="4302">MVLHAGGIISRLLSVPGGSVPGVTGPGLNGPGLNGLGNVPGERAGV</sequence>
<gene>
    <name evidence="2" type="ORF">BZB76_4913</name>
</gene>
<reference evidence="2 3" key="1">
    <citation type="submission" date="2018-10" db="EMBL/GenBank/DDBJ databases">
        <title>Genomic Encyclopedia of Archaeal and Bacterial Type Strains, Phase II (KMG-II): from individual species to whole genera.</title>
        <authorList>
            <person name="Goeker M."/>
        </authorList>
    </citation>
    <scope>NUCLEOTIDE SEQUENCE [LARGE SCALE GENOMIC DNA]</scope>
    <source>
        <strain evidence="2 3">DSM 43383</strain>
    </source>
</reference>
<evidence type="ECO:0000256" key="1">
    <source>
        <dbReference type="SAM" id="MobiDB-lite"/>
    </source>
</evidence>
<evidence type="ECO:0000313" key="3">
    <source>
        <dbReference type="Proteomes" id="UP000274601"/>
    </source>
</evidence>
<name>A0A495QIZ0_9ACTN</name>
<comment type="caution">
    <text evidence="2">The sequence shown here is derived from an EMBL/GenBank/DDBJ whole genome shotgun (WGS) entry which is preliminary data.</text>
</comment>
<feature type="compositionally biased region" description="Low complexity" evidence="1">
    <location>
        <begin position="36"/>
        <end position="46"/>
    </location>
</feature>
<organism evidence="2 3">
    <name type="scientific">Actinomadura pelletieri DSM 43383</name>
    <dbReference type="NCBI Taxonomy" id="1120940"/>
    <lineage>
        <taxon>Bacteria</taxon>
        <taxon>Bacillati</taxon>
        <taxon>Actinomycetota</taxon>
        <taxon>Actinomycetes</taxon>
        <taxon>Streptosporangiales</taxon>
        <taxon>Thermomonosporaceae</taxon>
        <taxon>Actinomadura</taxon>
    </lineage>
</organism>
<dbReference type="AlphaFoldDB" id="A0A495QIZ0"/>
<keyword evidence="3" id="KW-1185">Reference proteome</keyword>
<dbReference type="EMBL" id="RBWU01000005">
    <property type="protein sequence ID" value="RKS72098.1"/>
    <property type="molecule type" value="Genomic_DNA"/>
</dbReference>
<evidence type="ECO:0000313" key="2">
    <source>
        <dbReference type="EMBL" id="RKS72098.1"/>
    </source>
</evidence>
<accession>A0A495QIZ0</accession>
<feature type="compositionally biased region" description="Gly residues" evidence="1">
    <location>
        <begin position="24"/>
        <end position="35"/>
    </location>
</feature>
<protein>
    <submittedName>
        <fullName evidence="2">Uncharacterized protein</fullName>
    </submittedName>
</protein>
<feature type="region of interest" description="Disordered" evidence="1">
    <location>
        <begin position="24"/>
        <end position="46"/>
    </location>
</feature>